<evidence type="ECO:0000256" key="3">
    <source>
        <dbReference type="PIRSR" id="PIRSR000390-2"/>
    </source>
</evidence>
<dbReference type="InterPro" id="IPR015422">
    <property type="entry name" value="PyrdxlP-dep_Trfase_small"/>
</dbReference>
<dbReference type="Gene3D" id="3.90.1150.10">
    <property type="entry name" value="Aspartate Aminotransferase, domain 1"/>
    <property type="match status" value="1"/>
</dbReference>
<feature type="modified residue" description="N6-(pyridoxal phosphate)lysine" evidence="3">
    <location>
        <position position="195"/>
    </location>
</feature>
<evidence type="ECO:0000313" key="6">
    <source>
        <dbReference type="Proteomes" id="UP000480350"/>
    </source>
</evidence>
<dbReference type="SUPFAM" id="SSF53383">
    <property type="entry name" value="PLP-dependent transferases"/>
    <property type="match status" value="1"/>
</dbReference>
<dbReference type="AlphaFoldDB" id="A0A7C9IU31"/>
<evidence type="ECO:0000256" key="1">
    <source>
        <dbReference type="ARBA" id="ARBA00037999"/>
    </source>
</evidence>
<dbReference type="Proteomes" id="UP000480350">
    <property type="component" value="Unassembled WGS sequence"/>
</dbReference>
<dbReference type="GO" id="GO:0008483">
    <property type="term" value="F:transaminase activity"/>
    <property type="evidence" value="ECO:0007669"/>
    <property type="project" value="UniProtKB-KW"/>
</dbReference>
<keyword evidence="3 4" id="KW-0663">Pyridoxal phosphate</keyword>
<dbReference type="GO" id="GO:0000271">
    <property type="term" value="P:polysaccharide biosynthetic process"/>
    <property type="evidence" value="ECO:0007669"/>
    <property type="project" value="TreeGrafter"/>
</dbReference>
<keyword evidence="6" id="KW-1185">Reference proteome</keyword>
<comment type="caution">
    <text evidence="5">The sequence shown here is derived from an EMBL/GenBank/DDBJ whole genome shotgun (WGS) entry which is preliminary data.</text>
</comment>
<comment type="similarity">
    <text evidence="1 4">Belongs to the DegT/DnrJ/EryC1 family.</text>
</comment>
<evidence type="ECO:0000313" key="5">
    <source>
        <dbReference type="EMBL" id="MXQ09365.1"/>
    </source>
</evidence>
<dbReference type="Pfam" id="PF01041">
    <property type="entry name" value="DegT_DnrJ_EryC1"/>
    <property type="match status" value="1"/>
</dbReference>
<dbReference type="PANTHER" id="PTHR30244:SF34">
    <property type="entry name" value="DTDP-4-AMINO-4,6-DIDEOXYGALACTOSE TRANSAMINASE"/>
    <property type="match status" value="1"/>
</dbReference>
<evidence type="ECO:0000256" key="4">
    <source>
        <dbReference type="RuleBase" id="RU004508"/>
    </source>
</evidence>
<dbReference type="EMBL" id="WUPT01000003">
    <property type="protein sequence ID" value="MXQ09365.1"/>
    <property type="molecule type" value="Genomic_DNA"/>
</dbReference>
<keyword evidence="5" id="KW-0032">Aminotransferase</keyword>
<organism evidence="5 6">
    <name type="scientific">Kangsaoukella pontilimi</name>
    <dbReference type="NCBI Taxonomy" id="2691042"/>
    <lineage>
        <taxon>Bacteria</taxon>
        <taxon>Pseudomonadati</taxon>
        <taxon>Pseudomonadota</taxon>
        <taxon>Alphaproteobacteria</taxon>
        <taxon>Rhodobacterales</taxon>
        <taxon>Paracoccaceae</taxon>
        <taxon>Kangsaoukella</taxon>
    </lineage>
</organism>
<dbReference type="RefSeq" id="WP_160765294.1">
    <property type="nucleotide sequence ID" value="NZ_WUPT01000003.1"/>
</dbReference>
<dbReference type="PIRSF" id="PIRSF000390">
    <property type="entry name" value="PLP_StrS"/>
    <property type="match status" value="1"/>
</dbReference>
<name>A0A7C9IU31_9RHOB</name>
<dbReference type="InterPro" id="IPR020026">
    <property type="entry name" value="PseC"/>
</dbReference>
<evidence type="ECO:0000256" key="2">
    <source>
        <dbReference type="PIRSR" id="PIRSR000390-1"/>
    </source>
</evidence>
<gene>
    <name evidence="5" type="primary">pseC</name>
    <name evidence="5" type="ORF">GQ651_16080</name>
</gene>
<dbReference type="InterPro" id="IPR000653">
    <property type="entry name" value="DegT/StrS_aminotransferase"/>
</dbReference>
<dbReference type="EC" id="2.6.1.92" evidence="5"/>
<keyword evidence="5" id="KW-0808">Transferase</keyword>
<dbReference type="NCBIfam" id="TIGR03588">
    <property type="entry name" value="PseC"/>
    <property type="match status" value="1"/>
</dbReference>
<proteinExistence type="inferred from homology"/>
<dbReference type="Gene3D" id="3.40.640.10">
    <property type="entry name" value="Type I PLP-dependent aspartate aminotransferase-like (Major domain)"/>
    <property type="match status" value="1"/>
</dbReference>
<dbReference type="GO" id="GO:0030170">
    <property type="term" value="F:pyridoxal phosphate binding"/>
    <property type="evidence" value="ECO:0007669"/>
    <property type="project" value="TreeGrafter"/>
</dbReference>
<reference evidence="5 6" key="2">
    <citation type="submission" date="2020-03" db="EMBL/GenBank/DDBJ databases">
        <title>Kangsaoukella pontilimi gen. nov., sp. nov., a new member of the family Rhodobacteraceae isolated from a tidal mudflat.</title>
        <authorList>
            <person name="Kim I.S."/>
        </authorList>
    </citation>
    <scope>NUCLEOTIDE SEQUENCE [LARGE SCALE GENOMIC DNA]</scope>
    <source>
        <strain evidence="5 6">GH1-50</strain>
    </source>
</reference>
<feature type="active site" description="Proton acceptor" evidence="2">
    <location>
        <position position="195"/>
    </location>
</feature>
<accession>A0A7C9IU31</accession>
<protein>
    <submittedName>
        <fullName evidence="5">UDP-4-amino-4, 6-dideoxy-N-acetyl-beta-L-altrosamine transaminase</fullName>
        <ecNumber evidence="5">2.6.1.92</ecNumber>
    </submittedName>
</protein>
<reference evidence="5 6" key="1">
    <citation type="submission" date="2019-12" db="EMBL/GenBank/DDBJ databases">
        <authorList>
            <person name="Lee S.D."/>
        </authorList>
    </citation>
    <scope>NUCLEOTIDE SEQUENCE [LARGE SCALE GENOMIC DNA]</scope>
    <source>
        <strain evidence="5 6">GH1-50</strain>
    </source>
</reference>
<dbReference type="InterPro" id="IPR015421">
    <property type="entry name" value="PyrdxlP-dep_Trfase_major"/>
</dbReference>
<dbReference type="PANTHER" id="PTHR30244">
    <property type="entry name" value="TRANSAMINASE"/>
    <property type="match status" value="1"/>
</dbReference>
<dbReference type="InterPro" id="IPR015424">
    <property type="entry name" value="PyrdxlP-dep_Trfase"/>
</dbReference>
<sequence length="390" mass="41825">MRDAVAERIPYSCQTVDARDASALAEAVSAPFLTQGPSVVAFEEAAARWTGAGHGVAVSNGTAALHIALQALDIGPDSLVWTSPVSFVASANAARYLGAEVDFVDVDPETGMIDPDKLAAKLTAGGRKPDMLVAVHLAGHTGGFDRIAAICAEHGVTLVEDAAHAFGAAYEDRPNVKVGAHPLSTAATFSFHPLKSITTGEGGMIVTRSEDLAWRMAMLRSHGITKDPALLSVARPEDGAWYYEQHALGFNYRLCDIQAALGLAQMERLDEFMAARRDRARRYGEILAGLPLGLPAPSEVSSWHLYAVRAADAAMRRALYDGLKAQGIETQVHYIPIPSQPEYRALGFRPEDYPGAEAYYARCLSLPIYPRLTDADQDRVRAAIAEILGA</sequence>
<dbReference type="CDD" id="cd00616">
    <property type="entry name" value="AHBA_syn"/>
    <property type="match status" value="1"/>
</dbReference>